<gene>
    <name evidence="2" type="ORF">J2X06_003302</name>
</gene>
<evidence type="ECO:0008006" key="4">
    <source>
        <dbReference type="Google" id="ProtNLM"/>
    </source>
</evidence>
<reference evidence="2 3" key="1">
    <citation type="submission" date="2023-07" db="EMBL/GenBank/DDBJ databases">
        <title>Sorghum-associated microbial communities from plants grown in Nebraska, USA.</title>
        <authorList>
            <person name="Schachtman D."/>
        </authorList>
    </citation>
    <scope>NUCLEOTIDE SEQUENCE [LARGE SCALE GENOMIC DNA]</scope>
    <source>
        <strain evidence="2 3">BE198</strain>
    </source>
</reference>
<feature type="chain" id="PRO_5045056271" description="Secreted protein" evidence="1">
    <location>
        <begin position="28"/>
        <end position="138"/>
    </location>
</feature>
<sequence>MIRLTKKSLMTAALSVGATLIAGSALAGDKYPPPPKGDVICHNIGGPRDLGANCDMTGTCSVEVEGGLTITLGPNQFLGIVIGASDNAAAAHIAHGDGFVDALFDPPLHLASVIGPHKASNVECLATRILPQPPEPGN</sequence>
<feature type="signal peptide" evidence="1">
    <location>
        <begin position="1"/>
        <end position="27"/>
    </location>
</feature>
<evidence type="ECO:0000313" key="3">
    <source>
        <dbReference type="Proteomes" id="UP001251524"/>
    </source>
</evidence>
<evidence type="ECO:0000256" key="1">
    <source>
        <dbReference type="SAM" id="SignalP"/>
    </source>
</evidence>
<organism evidence="2 3">
    <name type="scientific">Lysobacter niastensis</name>
    <dbReference type="NCBI Taxonomy" id="380629"/>
    <lineage>
        <taxon>Bacteria</taxon>
        <taxon>Pseudomonadati</taxon>
        <taxon>Pseudomonadota</taxon>
        <taxon>Gammaproteobacteria</taxon>
        <taxon>Lysobacterales</taxon>
        <taxon>Lysobacteraceae</taxon>
        <taxon>Lysobacter</taxon>
    </lineage>
</organism>
<comment type="caution">
    <text evidence="2">The sequence shown here is derived from an EMBL/GenBank/DDBJ whole genome shotgun (WGS) entry which is preliminary data.</text>
</comment>
<dbReference type="RefSeq" id="WP_310064268.1">
    <property type="nucleotide sequence ID" value="NZ_JAVDVY010000003.1"/>
</dbReference>
<dbReference type="EMBL" id="JAVDVY010000003">
    <property type="protein sequence ID" value="MDR7136084.1"/>
    <property type="molecule type" value="Genomic_DNA"/>
</dbReference>
<evidence type="ECO:0000313" key="2">
    <source>
        <dbReference type="EMBL" id="MDR7136084.1"/>
    </source>
</evidence>
<dbReference type="Proteomes" id="UP001251524">
    <property type="component" value="Unassembled WGS sequence"/>
</dbReference>
<proteinExistence type="predicted"/>
<protein>
    <recommendedName>
        <fullName evidence="4">Secreted protein</fullName>
    </recommendedName>
</protein>
<name>A0ABU1WEV6_9GAMM</name>
<accession>A0ABU1WEV6</accession>
<keyword evidence="3" id="KW-1185">Reference proteome</keyword>
<keyword evidence="1" id="KW-0732">Signal</keyword>